<evidence type="ECO:0008006" key="3">
    <source>
        <dbReference type="Google" id="ProtNLM"/>
    </source>
</evidence>
<gene>
    <name evidence="1" type="ORF">F1C79_02760</name>
</gene>
<evidence type="ECO:0000313" key="1">
    <source>
        <dbReference type="EMBL" id="QEY70660.1"/>
    </source>
</evidence>
<dbReference type="Pfam" id="PF13289">
    <property type="entry name" value="SIR2_2"/>
    <property type="match status" value="1"/>
</dbReference>
<organism evidence="1 2">
    <name type="scientific">Pseudomonas denitrificans</name>
    <dbReference type="NCBI Taxonomy" id="43306"/>
    <lineage>
        <taxon>Bacteria</taxon>
        <taxon>Pseudomonadati</taxon>
        <taxon>Pseudomonadota</taxon>
        <taxon>Gammaproteobacteria</taxon>
        <taxon>Pseudomonadales</taxon>
        <taxon>Pseudomonadaceae</taxon>
        <taxon>Halopseudomonas</taxon>
    </lineage>
</organism>
<dbReference type="SUPFAM" id="SSF52467">
    <property type="entry name" value="DHS-like NAD/FAD-binding domain"/>
    <property type="match status" value="1"/>
</dbReference>
<dbReference type="AlphaFoldDB" id="A0A9X7R3H7"/>
<protein>
    <recommendedName>
        <fullName evidence="3">SIR2-like domain-containing protein</fullName>
    </recommendedName>
</protein>
<dbReference type="InterPro" id="IPR029035">
    <property type="entry name" value="DHS-like_NAD/FAD-binding_dom"/>
</dbReference>
<dbReference type="EMBL" id="CP043626">
    <property type="protein sequence ID" value="QEY70660.1"/>
    <property type="molecule type" value="Genomic_DNA"/>
</dbReference>
<evidence type="ECO:0000313" key="2">
    <source>
        <dbReference type="Proteomes" id="UP000326659"/>
    </source>
</evidence>
<sequence>MASASDFIFQISSKISNSTNERVILSLIKEEALQEGKTFLLGPEAGNQYKAIDAIIPEGFRDQPGKTIIEIFISPNINQIFRSSGRISSLFPDAQSIALITDLPDSKVKSYNLALEKAGSHHIVIYGKKLINELSEKYPSISFPLNIKFLTTALKQFKDRSSEASNHQHIKSLQSAYNNDQLVLYIGAGVSLDCGLPSWTELLERLTRSTIEKNVEDANPKEIDEFLSIFKTESSTSPIITARILSNALGNDFAQHVRNSLYLNFDKEKQTELIKQIGALCSPQRAKQGLCAVVNYNFDETLNLELKRRSIPFFNITQESDTPSSNELPIYHPHGYLPKEGEISEKTKSTLVLSEDSYHNQFIDPYSWTNITQLNLLRNNVCLFIGFSMTDPNQRRLLEISQIKRSGARHYVVLKDHWQAKAKNSDTDIGRIFRGLEEASLNKLGVSVLWIKNYNELPEIVKKIKDGDS</sequence>
<accession>A0A9X7R3H7</accession>
<name>A0A9X7R3H7_PSEDE</name>
<reference evidence="1 2" key="1">
    <citation type="submission" date="2019-09" db="EMBL/GenBank/DDBJ databases">
        <title>Prosopis cineraria nodule microbiome.</title>
        <authorList>
            <person name="Chaluvadi S.R."/>
            <person name="Ali R."/>
            <person name="Wang X."/>
        </authorList>
    </citation>
    <scope>NUCLEOTIDE SEQUENCE [LARGE SCALE GENOMIC DNA]</scope>
    <source>
        <strain evidence="1 2">BG1</strain>
    </source>
</reference>
<dbReference type="Proteomes" id="UP000326659">
    <property type="component" value="Chromosome"/>
</dbReference>
<dbReference type="RefSeq" id="WP_151186425.1">
    <property type="nucleotide sequence ID" value="NZ_CP043626.1"/>
</dbReference>
<dbReference type="KEGG" id="pden:F1C79_02760"/>
<dbReference type="OrthoDB" id="95129at2"/>
<proteinExistence type="predicted"/>
<keyword evidence="2" id="KW-1185">Reference proteome</keyword>